<comment type="similarity">
    <text evidence="1">Belongs to the sigma-70 factor family. ECF subfamily.</text>
</comment>
<evidence type="ECO:0000259" key="7">
    <source>
        <dbReference type="Pfam" id="PF20239"/>
    </source>
</evidence>
<dbReference type="InterPro" id="IPR007627">
    <property type="entry name" value="RNA_pol_sigma70_r2"/>
</dbReference>
<reference evidence="8" key="1">
    <citation type="submission" date="2020-11" db="EMBL/GenBank/DDBJ databases">
        <title>Nocardioides sp. nov., isolated from Soil of Cynanchum wilfordii Hemsley rhizosphere.</title>
        <authorList>
            <person name="Lee J.-S."/>
            <person name="Suh M.K."/>
            <person name="Kim J.-S."/>
        </authorList>
    </citation>
    <scope>NUCLEOTIDE SEQUENCE</scope>
    <source>
        <strain evidence="8">KCTC 19275</strain>
    </source>
</reference>
<dbReference type="GO" id="GO:0016987">
    <property type="term" value="F:sigma factor activity"/>
    <property type="evidence" value="ECO:0007669"/>
    <property type="project" value="UniProtKB-KW"/>
</dbReference>
<evidence type="ECO:0000259" key="5">
    <source>
        <dbReference type="Pfam" id="PF04542"/>
    </source>
</evidence>
<dbReference type="GO" id="GO:0006352">
    <property type="term" value="P:DNA-templated transcription initiation"/>
    <property type="evidence" value="ECO:0007669"/>
    <property type="project" value="InterPro"/>
</dbReference>
<dbReference type="InterPro" id="IPR046531">
    <property type="entry name" value="DUF6596"/>
</dbReference>
<dbReference type="Pfam" id="PF08281">
    <property type="entry name" value="Sigma70_r4_2"/>
    <property type="match status" value="1"/>
</dbReference>
<organism evidence="8 9">
    <name type="scientific">Nocardioides islandensis</name>
    <dbReference type="NCBI Taxonomy" id="433663"/>
    <lineage>
        <taxon>Bacteria</taxon>
        <taxon>Bacillati</taxon>
        <taxon>Actinomycetota</taxon>
        <taxon>Actinomycetes</taxon>
        <taxon>Propionibacteriales</taxon>
        <taxon>Nocardioidaceae</taxon>
        <taxon>Nocardioides</taxon>
    </lineage>
</organism>
<evidence type="ECO:0000256" key="2">
    <source>
        <dbReference type="ARBA" id="ARBA00023015"/>
    </source>
</evidence>
<dbReference type="InterPro" id="IPR036388">
    <property type="entry name" value="WH-like_DNA-bd_sf"/>
</dbReference>
<dbReference type="InterPro" id="IPR013249">
    <property type="entry name" value="RNA_pol_sigma70_r4_t2"/>
</dbReference>
<keyword evidence="3" id="KW-0731">Sigma factor</keyword>
<dbReference type="PANTHER" id="PTHR47756:SF2">
    <property type="entry name" value="BLL6612 PROTEIN"/>
    <property type="match status" value="1"/>
</dbReference>
<evidence type="ECO:0000256" key="3">
    <source>
        <dbReference type="ARBA" id="ARBA00023082"/>
    </source>
</evidence>
<evidence type="ECO:0000256" key="4">
    <source>
        <dbReference type="ARBA" id="ARBA00023163"/>
    </source>
</evidence>
<dbReference type="PANTHER" id="PTHR47756">
    <property type="entry name" value="BLL6612 PROTEIN-RELATED"/>
    <property type="match status" value="1"/>
</dbReference>
<dbReference type="SUPFAM" id="SSF88659">
    <property type="entry name" value="Sigma3 and sigma4 domains of RNA polymerase sigma factors"/>
    <property type="match status" value="1"/>
</dbReference>
<dbReference type="Gene3D" id="1.10.1740.10">
    <property type="match status" value="1"/>
</dbReference>
<dbReference type="Proteomes" id="UP000640489">
    <property type="component" value="Unassembled WGS sequence"/>
</dbReference>
<evidence type="ECO:0000313" key="9">
    <source>
        <dbReference type="Proteomes" id="UP000640489"/>
    </source>
</evidence>
<dbReference type="RefSeq" id="WP_194706244.1">
    <property type="nucleotide sequence ID" value="NZ_JADKPN010000003.1"/>
</dbReference>
<dbReference type="Pfam" id="PF20239">
    <property type="entry name" value="DUF6596"/>
    <property type="match status" value="1"/>
</dbReference>
<dbReference type="AlphaFoldDB" id="A0A930V8W2"/>
<sequence>MSDRAARHSDGLLAHTLREESGVLVARLARQFRDFDLAEEAVQTAVTEALETWRRQGAPDNPAAWLQTAARHNALDLVRRRSRQDALATRVVSEPAAYDGTTATDDRIALLFACCHPALAPEARLALTLRAVVGMTTPQIARAFLVNERTLAQRIVRAKRKIVTAGIALTVPADDVLSERLGDVLAVVSLMYNEGFVSSDGPTQDRDLAGDAVWLAGVVATSLPREAEAWGLAALLTFQHARAAARFSADGALVLLPDQDRSRWDHRAIAAGEAMLERAAELHASGPWQLRAAIAACHATAPSWAETDWLQIVALFEVLAAHDPNPVVRLNRAVALSHLGPEHVARALDDVDALAVRLDEYHLFHATRAQLLTRLGRDDEAAAANTRALALTGNDAERRLLATRLHRHPLTDGS</sequence>
<dbReference type="GO" id="GO:0003677">
    <property type="term" value="F:DNA binding"/>
    <property type="evidence" value="ECO:0007669"/>
    <property type="project" value="InterPro"/>
</dbReference>
<feature type="domain" description="RNA polymerase sigma-70 region 2" evidence="5">
    <location>
        <begin position="24"/>
        <end position="83"/>
    </location>
</feature>
<dbReference type="InterPro" id="IPR011990">
    <property type="entry name" value="TPR-like_helical_dom_sf"/>
</dbReference>
<keyword evidence="4" id="KW-0804">Transcription</keyword>
<dbReference type="EMBL" id="JADKPN010000003">
    <property type="protein sequence ID" value="MBF4763059.1"/>
    <property type="molecule type" value="Genomic_DNA"/>
</dbReference>
<evidence type="ECO:0000259" key="6">
    <source>
        <dbReference type="Pfam" id="PF08281"/>
    </source>
</evidence>
<protein>
    <submittedName>
        <fullName evidence="8">RNA polymerase sigma factor</fullName>
    </submittedName>
</protein>
<keyword evidence="9" id="KW-1185">Reference proteome</keyword>
<evidence type="ECO:0000313" key="8">
    <source>
        <dbReference type="EMBL" id="MBF4763059.1"/>
    </source>
</evidence>
<dbReference type="Pfam" id="PF04542">
    <property type="entry name" value="Sigma70_r2"/>
    <property type="match status" value="1"/>
</dbReference>
<dbReference type="SUPFAM" id="SSF48452">
    <property type="entry name" value="TPR-like"/>
    <property type="match status" value="1"/>
</dbReference>
<feature type="domain" description="DUF6596" evidence="7">
    <location>
        <begin position="180"/>
        <end position="280"/>
    </location>
</feature>
<dbReference type="InterPro" id="IPR013324">
    <property type="entry name" value="RNA_pol_sigma_r3/r4-like"/>
</dbReference>
<dbReference type="InterPro" id="IPR013325">
    <property type="entry name" value="RNA_pol_sigma_r2"/>
</dbReference>
<name>A0A930V8W2_9ACTN</name>
<dbReference type="Gene3D" id="1.10.10.10">
    <property type="entry name" value="Winged helix-like DNA-binding domain superfamily/Winged helix DNA-binding domain"/>
    <property type="match status" value="1"/>
</dbReference>
<comment type="caution">
    <text evidence="8">The sequence shown here is derived from an EMBL/GenBank/DDBJ whole genome shotgun (WGS) entry which is preliminary data.</text>
</comment>
<accession>A0A930V8W2</accession>
<keyword evidence="2" id="KW-0805">Transcription regulation</keyword>
<feature type="domain" description="RNA polymerase sigma factor 70 region 4 type 2" evidence="6">
    <location>
        <begin position="112"/>
        <end position="162"/>
    </location>
</feature>
<proteinExistence type="inferred from homology"/>
<evidence type="ECO:0000256" key="1">
    <source>
        <dbReference type="ARBA" id="ARBA00010641"/>
    </source>
</evidence>
<dbReference type="SUPFAM" id="SSF88946">
    <property type="entry name" value="Sigma2 domain of RNA polymerase sigma factors"/>
    <property type="match status" value="1"/>
</dbReference>
<gene>
    <name evidence="8" type="ORF">ISU07_07955</name>
</gene>